<evidence type="ECO:0000313" key="3">
    <source>
        <dbReference type="Proteomes" id="UP000095023"/>
    </source>
</evidence>
<gene>
    <name evidence="2" type="ORF">CANCADRAFT_30793</name>
</gene>
<reference evidence="3" key="1">
    <citation type="submission" date="2016-02" db="EMBL/GenBank/DDBJ databases">
        <title>Comparative genomics of biotechnologically important yeasts.</title>
        <authorList>
            <consortium name="DOE Joint Genome Institute"/>
            <person name="Riley R."/>
            <person name="Haridas S."/>
            <person name="Wolfe K.H."/>
            <person name="Lopes M.R."/>
            <person name="Hittinger C.T."/>
            <person name="Goker M."/>
            <person name="Salamov A."/>
            <person name="Wisecaver J."/>
            <person name="Long T.M."/>
            <person name="Aerts A.L."/>
            <person name="Barry K."/>
            <person name="Choi C."/>
            <person name="Clum A."/>
            <person name="Coughlan A.Y."/>
            <person name="Deshpande S."/>
            <person name="Douglass A.P."/>
            <person name="Hanson S.J."/>
            <person name="Klenk H.-P."/>
            <person name="Labutti K."/>
            <person name="Lapidus A."/>
            <person name="Lindquist E."/>
            <person name="Lipzen A."/>
            <person name="Meier-Kolthoff J.P."/>
            <person name="Ohm R.A."/>
            <person name="Otillar R.P."/>
            <person name="Pangilinan J."/>
            <person name="Peng Y."/>
            <person name="Rokas A."/>
            <person name="Rosa C.A."/>
            <person name="Scheuner C."/>
            <person name="Sibirny A.A."/>
            <person name="Slot J.C."/>
            <person name="Stielow J.B."/>
            <person name="Sun H."/>
            <person name="Kurtzman C.P."/>
            <person name="Blackwell M."/>
            <person name="Jeffries T.W."/>
            <person name="Grigoriev I.V."/>
        </authorList>
    </citation>
    <scope>NUCLEOTIDE SEQUENCE [LARGE SCALE GENOMIC DNA]</scope>
    <source>
        <strain evidence="3">NRRL Y-17796</strain>
    </source>
</reference>
<keyword evidence="3" id="KW-1185">Reference proteome</keyword>
<dbReference type="Proteomes" id="UP000095023">
    <property type="component" value="Unassembled WGS sequence"/>
</dbReference>
<feature type="region of interest" description="Disordered" evidence="1">
    <location>
        <begin position="345"/>
        <end position="364"/>
    </location>
</feature>
<sequence>YVPCPDDNSPYVWGFYEKIDVSVSVDVDIKVEVPVVVTVIPTTAARTDVPTNTAAVTGTSNIVVSESSTSTASETASTDAELCSSIPSYTPGVVYAVGYDTTAEDFEYVASGGYRSAVSTPLDASLDSSGIIVQGTTYQPLVELMFFASGTFEISQLVSNTDSAYGYIFVGQFAMTCSDIKEIGTGGQVYNGSLDGGWNVNAEFSGQWYPIRVVASEAIGFGRKRQVGQLTVGMSGQYDVVGELAQSSTSSVSSVNPASSLVSFSSVNPSTKLSSADSSIYMDSTKSSNLINHTASLSSAASTYSVIADSSLCLASSLSSEVFSTVHSGSSSSSVTYSVPSSESSSVASSESSSSSSSVSSSSSSSEYVDVYCTVQPSGKSSVYHRVVYTGVDISSYTPKQVANGDYRTAEISETVSVFINEGYTFLLVGTAALDVKEVMEVTLYVQGPNMLLNVSQTTGDMPENSFYAFVGPNAMDCTDINKIGTGGYSSSTPGGSDSWSIYYDLSQADAWYPIRVVASPVFDFVYNIDFQIYFESEIIAIASG</sequence>
<dbReference type="AlphaFoldDB" id="A0A1E4TLW2"/>
<name>A0A1E4TLW2_9ASCO</name>
<evidence type="ECO:0000256" key="1">
    <source>
        <dbReference type="SAM" id="MobiDB-lite"/>
    </source>
</evidence>
<proteinExistence type="predicted"/>
<feature type="non-terminal residue" evidence="2">
    <location>
        <position position="1"/>
    </location>
</feature>
<dbReference type="EMBL" id="KV453841">
    <property type="protein sequence ID" value="ODV92723.1"/>
    <property type="molecule type" value="Genomic_DNA"/>
</dbReference>
<accession>A0A1E4TLW2</accession>
<organism evidence="2 3">
    <name type="scientific">Tortispora caseinolytica NRRL Y-17796</name>
    <dbReference type="NCBI Taxonomy" id="767744"/>
    <lineage>
        <taxon>Eukaryota</taxon>
        <taxon>Fungi</taxon>
        <taxon>Dikarya</taxon>
        <taxon>Ascomycota</taxon>
        <taxon>Saccharomycotina</taxon>
        <taxon>Trigonopsidomycetes</taxon>
        <taxon>Trigonopsidales</taxon>
        <taxon>Trigonopsidaceae</taxon>
        <taxon>Tortispora</taxon>
    </lineage>
</organism>
<evidence type="ECO:0000313" key="2">
    <source>
        <dbReference type="EMBL" id="ODV92723.1"/>
    </source>
</evidence>
<protein>
    <submittedName>
        <fullName evidence="2">Uncharacterized protein</fullName>
    </submittedName>
</protein>